<evidence type="ECO:0000256" key="1">
    <source>
        <dbReference type="SAM" id="Coils"/>
    </source>
</evidence>
<dbReference type="Proteomes" id="UP000278475">
    <property type="component" value="Unassembled WGS sequence"/>
</dbReference>
<accession>A0A497ENG1</accession>
<dbReference type="Proteomes" id="UP000272051">
    <property type="component" value="Unassembled WGS sequence"/>
</dbReference>
<dbReference type="AlphaFoldDB" id="A0A497ENG1"/>
<feature type="coiled-coil region" evidence="1">
    <location>
        <begin position="29"/>
        <end position="56"/>
    </location>
</feature>
<protein>
    <submittedName>
        <fullName evidence="2">Uncharacterized protein</fullName>
    </submittedName>
</protein>
<sequence>MSKFAEKWGKYEEVKTPSGPLKPRIDAAIRIIRSNVQRLAQKYASLEEKNKALFDMIVKFYEKNDLNRAKIYANELAEVRKMMKTVMASKLALEQIAERLCTIRDFGDVMITIMPAINVIKEIRKGIYAIAPEADKTFTGIATMLEEMMADARQTAEVAVTTEYASEEAKKILEEAKTIAEQRLKEKIPQVPEAAMPAEESPTVKA</sequence>
<evidence type="ECO:0000313" key="5">
    <source>
        <dbReference type="Proteomes" id="UP000278475"/>
    </source>
</evidence>
<organism evidence="2 5">
    <name type="scientific">Thermoproteota archaeon</name>
    <dbReference type="NCBI Taxonomy" id="2056631"/>
    <lineage>
        <taxon>Archaea</taxon>
        <taxon>Thermoproteota</taxon>
    </lineage>
</organism>
<comment type="caution">
    <text evidence="2">The sequence shown here is derived from an EMBL/GenBank/DDBJ whole genome shotgun (WGS) entry which is preliminary data.</text>
</comment>
<reference evidence="4 5" key="1">
    <citation type="submission" date="2018-06" db="EMBL/GenBank/DDBJ databases">
        <title>Extensive metabolic versatility and redundancy in microbially diverse, dynamic hydrothermal sediments.</title>
        <authorList>
            <person name="Dombrowski N."/>
            <person name="Teske A."/>
            <person name="Baker B.J."/>
        </authorList>
    </citation>
    <scope>NUCLEOTIDE SEQUENCE [LARGE SCALE GENOMIC DNA]</scope>
    <source>
        <strain evidence="3">B34_G17</strain>
        <strain evidence="2">B66_G16</strain>
    </source>
</reference>
<name>A0A497ENG1_9CREN</name>
<keyword evidence="1" id="KW-0175">Coiled coil</keyword>
<dbReference type="EMBL" id="QMQX01000014">
    <property type="protein sequence ID" value="RLE53324.1"/>
    <property type="molecule type" value="Genomic_DNA"/>
</dbReference>
<proteinExistence type="predicted"/>
<dbReference type="Gene3D" id="6.10.140.1230">
    <property type="match status" value="1"/>
</dbReference>
<gene>
    <name evidence="2" type="ORF">DRJ31_06140</name>
    <name evidence="3" type="ORF">DRJ33_01350</name>
</gene>
<evidence type="ECO:0000313" key="3">
    <source>
        <dbReference type="EMBL" id="RLE53324.1"/>
    </source>
</evidence>
<dbReference type="EMBL" id="QMQV01000053">
    <property type="protein sequence ID" value="RLE48933.1"/>
    <property type="molecule type" value="Genomic_DNA"/>
</dbReference>
<evidence type="ECO:0000313" key="4">
    <source>
        <dbReference type="Proteomes" id="UP000272051"/>
    </source>
</evidence>
<evidence type="ECO:0000313" key="2">
    <source>
        <dbReference type="EMBL" id="RLE48933.1"/>
    </source>
</evidence>